<feature type="region of interest" description="Disordered" evidence="1">
    <location>
        <begin position="42"/>
        <end position="62"/>
    </location>
</feature>
<proteinExistence type="predicted"/>
<reference evidence="2" key="1">
    <citation type="journal article" date="2020" name="Stud. Mycol.">
        <title>101 Dothideomycetes genomes: a test case for predicting lifestyles and emergence of pathogens.</title>
        <authorList>
            <person name="Haridas S."/>
            <person name="Albert R."/>
            <person name="Binder M."/>
            <person name="Bloem J."/>
            <person name="Labutti K."/>
            <person name="Salamov A."/>
            <person name="Andreopoulos B."/>
            <person name="Baker S."/>
            <person name="Barry K."/>
            <person name="Bills G."/>
            <person name="Bluhm B."/>
            <person name="Cannon C."/>
            <person name="Castanera R."/>
            <person name="Culley D."/>
            <person name="Daum C."/>
            <person name="Ezra D."/>
            <person name="Gonzalez J."/>
            <person name="Henrissat B."/>
            <person name="Kuo A."/>
            <person name="Liang C."/>
            <person name="Lipzen A."/>
            <person name="Lutzoni F."/>
            <person name="Magnuson J."/>
            <person name="Mondo S."/>
            <person name="Nolan M."/>
            <person name="Ohm R."/>
            <person name="Pangilinan J."/>
            <person name="Park H.-J."/>
            <person name="Ramirez L."/>
            <person name="Alfaro M."/>
            <person name="Sun H."/>
            <person name="Tritt A."/>
            <person name="Yoshinaga Y."/>
            <person name="Zwiers L.-H."/>
            <person name="Turgeon B."/>
            <person name="Goodwin S."/>
            <person name="Spatafora J."/>
            <person name="Crous P."/>
            <person name="Grigoriev I."/>
        </authorList>
    </citation>
    <scope>NUCLEOTIDE SEQUENCE</scope>
    <source>
        <strain evidence="2">CBS 122368</strain>
    </source>
</reference>
<gene>
    <name evidence="2" type="ORF">BU26DRAFT_222604</name>
</gene>
<name>A0A6A6ISZ4_9PLEO</name>
<evidence type="ECO:0000313" key="3">
    <source>
        <dbReference type="Proteomes" id="UP000800094"/>
    </source>
</evidence>
<dbReference type="AlphaFoldDB" id="A0A6A6ISZ4"/>
<sequence>MFAQPRLPFSSIHFLGAVLIHLHRRLAFRHQALTHPCGRLWNSDSPRGRERERERGNGITGPAASFISKARLLTFPAA</sequence>
<dbReference type="RefSeq" id="XP_033688423.1">
    <property type="nucleotide sequence ID" value="XM_033820775.1"/>
</dbReference>
<dbReference type="GeneID" id="54574105"/>
<organism evidence="2 3">
    <name type="scientific">Trematosphaeria pertusa</name>
    <dbReference type="NCBI Taxonomy" id="390896"/>
    <lineage>
        <taxon>Eukaryota</taxon>
        <taxon>Fungi</taxon>
        <taxon>Dikarya</taxon>
        <taxon>Ascomycota</taxon>
        <taxon>Pezizomycotina</taxon>
        <taxon>Dothideomycetes</taxon>
        <taxon>Pleosporomycetidae</taxon>
        <taxon>Pleosporales</taxon>
        <taxon>Massarineae</taxon>
        <taxon>Trematosphaeriaceae</taxon>
        <taxon>Trematosphaeria</taxon>
    </lineage>
</organism>
<evidence type="ECO:0000256" key="1">
    <source>
        <dbReference type="SAM" id="MobiDB-lite"/>
    </source>
</evidence>
<protein>
    <submittedName>
        <fullName evidence="2">Uncharacterized protein</fullName>
    </submittedName>
</protein>
<accession>A0A6A6ISZ4</accession>
<feature type="compositionally biased region" description="Basic and acidic residues" evidence="1">
    <location>
        <begin position="46"/>
        <end position="56"/>
    </location>
</feature>
<dbReference type="EMBL" id="ML987191">
    <property type="protein sequence ID" value="KAF2253419.1"/>
    <property type="molecule type" value="Genomic_DNA"/>
</dbReference>
<dbReference type="Proteomes" id="UP000800094">
    <property type="component" value="Unassembled WGS sequence"/>
</dbReference>
<evidence type="ECO:0000313" key="2">
    <source>
        <dbReference type="EMBL" id="KAF2253419.1"/>
    </source>
</evidence>
<keyword evidence="3" id="KW-1185">Reference proteome</keyword>